<dbReference type="Proteomes" id="UP000183174">
    <property type="component" value="Unassembled WGS sequence"/>
</dbReference>
<reference evidence="1 2" key="1">
    <citation type="submission" date="2016-08" db="EMBL/GenBank/DDBJ databases">
        <authorList>
            <person name="Seilhamer J.J."/>
        </authorList>
    </citation>
    <scope>NUCLEOTIDE SEQUENCE [LARGE SCALE GENOMIC DNA]</scope>
    <source>
        <strain evidence="1 2">CCBAU 10071</strain>
    </source>
</reference>
<protein>
    <submittedName>
        <fullName evidence="1">Uncharacterized protein</fullName>
    </submittedName>
</protein>
<accession>A0A1C3XKY2</accession>
<proteinExistence type="predicted"/>
<evidence type="ECO:0000313" key="1">
    <source>
        <dbReference type="EMBL" id="SCB52795.1"/>
    </source>
</evidence>
<organism evidence="1 2">
    <name type="scientific">Bradyrhizobium yuanmingense</name>
    <dbReference type="NCBI Taxonomy" id="108015"/>
    <lineage>
        <taxon>Bacteria</taxon>
        <taxon>Pseudomonadati</taxon>
        <taxon>Pseudomonadota</taxon>
        <taxon>Alphaproteobacteria</taxon>
        <taxon>Hyphomicrobiales</taxon>
        <taxon>Nitrobacteraceae</taxon>
        <taxon>Bradyrhizobium</taxon>
    </lineage>
</organism>
<evidence type="ECO:0000313" key="2">
    <source>
        <dbReference type="Proteomes" id="UP000183174"/>
    </source>
</evidence>
<dbReference type="AlphaFoldDB" id="A0A1C3XKY2"/>
<sequence length="90" mass="9837">MPKSVLNKARKIRRKITVKLARVDLRRDAPQDLGAAAVCIATGTVRVNHAKLLQNTGSDQKVVNQPIHDDHGTANCIPIRTALAIRHQDG</sequence>
<gene>
    <name evidence="1" type="ORF">GA0061099_104011</name>
</gene>
<name>A0A1C3XKY2_9BRAD</name>
<dbReference type="EMBL" id="FMAE01000040">
    <property type="protein sequence ID" value="SCB52795.1"/>
    <property type="molecule type" value="Genomic_DNA"/>
</dbReference>